<dbReference type="KEGG" id="kaf:KAFR_0B03280"/>
<accession>H2AQH4</accession>
<dbReference type="RefSeq" id="XP_003955759.1">
    <property type="nucleotide sequence ID" value="XM_003955710.1"/>
</dbReference>
<dbReference type="GO" id="GO:0005802">
    <property type="term" value="C:trans-Golgi network"/>
    <property type="evidence" value="ECO:0007669"/>
    <property type="project" value="EnsemblFungi"/>
</dbReference>
<dbReference type="GO" id="GO:1990071">
    <property type="term" value="C:TRAPPII protein complex"/>
    <property type="evidence" value="ECO:0007669"/>
    <property type="project" value="EnsemblFungi"/>
</dbReference>
<proteinExistence type="predicted"/>
<feature type="domain" description="Trs130 NTS" evidence="7">
    <location>
        <begin position="310"/>
        <end position="538"/>
    </location>
</feature>
<dbReference type="GO" id="GO:0005829">
    <property type="term" value="C:cytosol"/>
    <property type="evidence" value="ECO:0007669"/>
    <property type="project" value="GOC"/>
</dbReference>
<comment type="subcellular location">
    <subcellularLocation>
        <location evidence="1">Golgi apparatus</location>
    </subcellularLocation>
</comment>
<dbReference type="eggNOG" id="KOG1931">
    <property type="taxonomic scope" value="Eukaryota"/>
</dbReference>
<dbReference type="InterPro" id="IPR045126">
    <property type="entry name" value="TRAPPC10/Trs130"/>
</dbReference>
<dbReference type="Pfam" id="PF23036">
    <property type="entry name" value="TRAPPC10_1st"/>
    <property type="match status" value="1"/>
</dbReference>
<dbReference type="PANTHER" id="PTHR13251">
    <property type="entry name" value="EPILEPSY HOLOPROSENCEPHALY CANDIDATE 1/TMEM1"/>
    <property type="match status" value="1"/>
</dbReference>
<dbReference type="InterPro" id="IPR022233">
    <property type="entry name" value="TRAPPC10/Trs130_C"/>
</dbReference>
<evidence type="ECO:0000259" key="4">
    <source>
        <dbReference type="Pfam" id="PF12584"/>
    </source>
</evidence>
<dbReference type="GO" id="GO:0006891">
    <property type="term" value="P:intra-Golgi vesicle-mediated transport"/>
    <property type="evidence" value="ECO:0007669"/>
    <property type="project" value="EnsemblFungi"/>
</dbReference>
<reference evidence="8 9" key="1">
    <citation type="journal article" date="2011" name="Proc. Natl. Acad. Sci. U.S.A.">
        <title>Evolutionary erosion of yeast sex chromosomes by mating-type switching accidents.</title>
        <authorList>
            <person name="Gordon J.L."/>
            <person name="Armisen D."/>
            <person name="Proux-Wera E."/>
            <person name="Oheigeartaigh S.S."/>
            <person name="Byrne K.P."/>
            <person name="Wolfe K.H."/>
        </authorList>
    </citation>
    <scope>NUCLEOTIDE SEQUENCE [LARGE SCALE GENOMIC DNA]</scope>
    <source>
        <strain evidence="9">ATCC 22294 / BCRC 22015 / CBS 2517 / CECT 1963 / NBRC 1671 / NRRL Y-8276</strain>
    </source>
</reference>
<dbReference type="InParanoid" id="H2AQH4"/>
<dbReference type="Proteomes" id="UP000005220">
    <property type="component" value="Chromosome 2"/>
</dbReference>
<dbReference type="GO" id="GO:0005769">
    <property type="term" value="C:early endosome"/>
    <property type="evidence" value="ECO:0007669"/>
    <property type="project" value="EnsemblFungi"/>
</dbReference>
<evidence type="ECO:0000259" key="7">
    <source>
        <dbReference type="Pfam" id="PF24967"/>
    </source>
</evidence>
<keyword evidence="2" id="KW-0813">Transport</keyword>
<sequence>MDQDADGTSIILSYFDPFDLFESIRDEFRKIFPLENVHWKSPAGSIRTIGRLPVSLHAANHNGHGKLGMNSPFINFIIVNCISVDEYRSKVRPLIRQWLPEVQGQDTGSQHELQLPSVPIIFLYANAEIIDINIFKTMSIMEKIEKDFPDVQALELKSVYKSPKEKEAFWNQLSQNIKSYLLKIFQQRLDYLKNDLGKHHGQPPSVEQLVIQERLLDLYSEFNIVDEGISQLSMIKSLLRKLLLMNDTLKLKDHKLENHFAVSSDENSQISVSESLKNGTLTEYGYHKYFFVKELHFLLHSELNATAYLKVYKLLRTFLGTIETSTLKNNVNYLNFRYSFLEFMISLVSSEKMVQSPILDEVKGELLLLKRDCWIESVLASTEFKLHGRSVTMDTQYKFDNLPKTEDDFHDKIINSSKEIIEIFSKCAKRRRQRTIDYLTIEIGLLHFQRKEYENTIILFVSSYEFYIQSNWNLIGLKILKVFIQSLLNCSNITTLQIDDASISVSDVLKNAFLNLVNLSEDLEEKILYWQKFLELSTTAEQKIIFPVKSLFNIDVDDCIDLLRPNVYGIGLHVKSIFTENFEIDSIIFKLKNSDHTITFRAFDVNIKLSTIESTIVLETNEISFGDFVPVAIEISIKGNVFVHNFPSNNNKKYISILPLYDGNNVSLHLQQARSLKLGQYALTANLNNPCNAENIHLDMVVVKEDSSEPFPITFEEDADVPYLKIQDLSFTSKKIEYFPSRQITSFKLKVTLSFDIGRIHYKEINTIEINCFLPISVSVEDIFKKSLFFFKFLLNTSIKEVPLLLHSSKLKADAETKYDLSGDFEPPKPIILRSNVTESCLNCYQIKCADKFDRKDIFHLNIKYNSLKEYLDLIVTNSFLLGENDEESMDTFKKWRLIWKNYVLDKISYDFDVFDKERTVKLCSSEAIINKIIFMLKKPAILDPDMKKMMINCIERLVIGIPATHIDGTKYFKSLEQKELSLPVELPEFDQFFFVEFVPKEPTSKVLEAGVPVPYQITIENLECEWNRSGIEKFENVFEISSSNEWLVNGKKRFLIPEQSQTVSYDVSLIPLKKGYLSFPGIEITNTRDGATRIDYVNAFDSILVL</sequence>
<dbReference type="OrthoDB" id="10256906at2759"/>
<evidence type="ECO:0000259" key="5">
    <source>
        <dbReference type="Pfam" id="PF23036"/>
    </source>
</evidence>
<dbReference type="InterPro" id="IPR056913">
    <property type="entry name" value="TRAPPC10/Trs130_N"/>
</dbReference>
<dbReference type="FunCoup" id="H2AQH4">
    <property type="interactions" value="87"/>
</dbReference>
<dbReference type="STRING" id="1071382.H2AQH4"/>
<evidence type="ECO:0000259" key="6">
    <source>
        <dbReference type="Pfam" id="PF24966"/>
    </source>
</evidence>
<protein>
    <recommendedName>
        <fullName evidence="10">Trafficking protein particle complex subunit 11 domain-containing protein</fullName>
    </recommendedName>
</protein>
<dbReference type="HOGENOM" id="CLU_009596_0_0_1"/>
<dbReference type="Pfam" id="PF24966">
    <property type="entry name" value="Ig_TR130_2nd"/>
    <property type="match status" value="1"/>
</dbReference>
<gene>
    <name evidence="8" type="primary">KAFR0B03280</name>
    <name evidence="8" type="ORF">KAFR_0B03280</name>
</gene>
<dbReference type="GeneID" id="13883084"/>
<dbReference type="PANTHER" id="PTHR13251:SF3">
    <property type="entry name" value="TRAFFICKING PROTEIN PARTICLE COMPLEX SUBUNIT 10"/>
    <property type="match status" value="1"/>
</dbReference>
<evidence type="ECO:0000313" key="9">
    <source>
        <dbReference type="Proteomes" id="UP000005220"/>
    </source>
</evidence>
<feature type="domain" description="Trs130 second Ig-like" evidence="6">
    <location>
        <begin position="681"/>
        <end position="774"/>
    </location>
</feature>
<dbReference type="AlphaFoldDB" id="H2AQH4"/>
<dbReference type="GO" id="GO:0032258">
    <property type="term" value="P:cytoplasm to vacuole targeting by the Cvt pathway"/>
    <property type="evidence" value="ECO:0007669"/>
    <property type="project" value="EnsemblFungi"/>
</dbReference>
<keyword evidence="9" id="KW-1185">Reference proteome</keyword>
<evidence type="ECO:0008006" key="10">
    <source>
        <dbReference type="Google" id="ProtNLM"/>
    </source>
</evidence>
<dbReference type="GO" id="GO:0005085">
    <property type="term" value="F:guanyl-nucleotide exchange factor activity"/>
    <property type="evidence" value="ECO:0007669"/>
    <property type="project" value="EnsemblFungi"/>
</dbReference>
<evidence type="ECO:0000313" key="8">
    <source>
        <dbReference type="EMBL" id="CCF56624.1"/>
    </source>
</evidence>
<dbReference type="InterPro" id="IPR056915">
    <property type="entry name" value="Ig_TR130_2nd"/>
</dbReference>
<dbReference type="GO" id="GO:0034498">
    <property type="term" value="P:early endosome to Golgi transport"/>
    <property type="evidence" value="ECO:0007669"/>
    <property type="project" value="EnsemblFungi"/>
</dbReference>
<dbReference type="Pfam" id="PF12584">
    <property type="entry name" value="TRAPPC10"/>
    <property type="match status" value="1"/>
</dbReference>
<name>H2AQH4_KAZAF</name>
<evidence type="ECO:0000256" key="2">
    <source>
        <dbReference type="ARBA" id="ARBA00022448"/>
    </source>
</evidence>
<feature type="domain" description="TRAPPC10/Trs130 N-terminal" evidence="5">
    <location>
        <begin position="9"/>
        <end position="300"/>
    </location>
</feature>
<dbReference type="Pfam" id="PF24967">
    <property type="entry name" value="NTS_TR130"/>
    <property type="match status" value="1"/>
</dbReference>
<feature type="domain" description="TRAPPC10/Trs130 C-terminal" evidence="4">
    <location>
        <begin position="984"/>
        <end position="1089"/>
    </location>
</feature>
<organism evidence="8 9">
    <name type="scientific">Kazachstania africana (strain ATCC 22294 / BCRC 22015 / CBS 2517 / CECT 1963 / NBRC 1671 / NRRL Y-8276)</name>
    <name type="common">Yeast</name>
    <name type="synonym">Kluyveromyces africanus</name>
    <dbReference type="NCBI Taxonomy" id="1071382"/>
    <lineage>
        <taxon>Eukaryota</taxon>
        <taxon>Fungi</taxon>
        <taxon>Dikarya</taxon>
        <taxon>Ascomycota</taxon>
        <taxon>Saccharomycotina</taxon>
        <taxon>Saccharomycetes</taxon>
        <taxon>Saccharomycetales</taxon>
        <taxon>Saccharomycetaceae</taxon>
        <taxon>Kazachstania</taxon>
    </lineage>
</organism>
<evidence type="ECO:0000256" key="3">
    <source>
        <dbReference type="ARBA" id="ARBA00023034"/>
    </source>
</evidence>
<dbReference type="InterPro" id="IPR056916">
    <property type="entry name" value="NTS_TR130"/>
</dbReference>
<dbReference type="EMBL" id="HE650822">
    <property type="protein sequence ID" value="CCF56624.1"/>
    <property type="molecule type" value="Genomic_DNA"/>
</dbReference>
<evidence type="ECO:0000256" key="1">
    <source>
        <dbReference type="ARBA" id="ARBA00004555"/>
    </source>
</evidence>
<keyword evidence="3" id="KW-0333">Golgi apparatus</keyword>
<dbReference type="GO" id="GO:0016236">
    <property type="term" value="P:macroautophagy"/>
    <property type="evidence" value="ECO:0007669"/>
    <property type="project" value="EnsemblFungi"/>
</dbReference>